<protein>
    <submittedName>
        <fullName evidence="2">Uncharacterized protein</fullName>
    </submittedName>
</protein>
<evidence type="ECO:0000313" key="2">
    <source>
        <dbReference type="EMBL" id="KTT27343.1"/>
    </source>
</evidence>
<dbReference type="Proteomes" id="UP000072741">
    <property type="component" value="Unassembled WGS sequence"/>
</dbReference>
<comment type="caution">
    <text evidence="2">The sequence shown here is derived from an EMBL/GenBank/DDBJ whole genome shotgun (WGS) entry which is preliminary data.</text>
</comment>
<proteinExistence type="predicted"/>
<feature type="transmembrane region" description="Helical" evidence="1">
    <location>
        <begin position="141"/>
        <end position="161"/>
    </location>
</feature>
<dbReference type="EMBL" id="LDSL01000018">
    <property type="protein sequence ID" value="KTT27343.1"/>
    <property type="molecule type" value="Genomic_DNA"/>
</dbReference>
<feature type="transmembrane region" description="Helical" evidence="1">
    <location>
        <begin position="29"/>
        <end position="52"/>
    </location>
</feature>
<dbReference type="AlphaFoldDB" id="A0A147HBK8"/>
<gene>
    <name evidence="2" type="ORF">NS331_02215</name>
</gene>
<keyword evidence="3" id="KW-1185">Reference proteome</keyword>
<feature type="transmembrane region" description="Helical" evidence="1">
    <location>
        <begin position="58"/>
        <end position="77"/>
    </location>
</feature>
<keyword evidence="1" id="KW-0812">Transmembrane</keyword>
<reference evidence="2 3" key="1">
    <citation type="journal article" date="2016" name="Front. Microbiol.">
        <title>Genomic Resource of Rice Seed Associated Bacteria.</title>
        <authorList>
            <person name="Midha S."/>
            <person name="Bansal K."/>
            <person name="Sharma S."/>
            <person name="Kumar N."/>
            <person name="Patil P.P."/>
            <person name="Chaudhry V."/>
            <person name="Patil P.B."/>
        </authorList>
    </citation>
    <scope>NUCLEOTIDE SEQUENCE [LARGE SCALE GENOMIC DNA]</scope>
    <source>
        <strain evidence="2 3">NS331</strain>
    </source>
</reference>
<organism evidence="2 3">
    <name type="scientific">Pseudacidovorax intermedius</name>
    <dbReference type="NCBI Taxonomy" id="433924"/>
    <lineage>
        <taxon>Bacteria</taxon>
        <taxon>Pseudomonadati</taxon>
        <taxon>Pseudomonadota</taxon>
        <taxon>Betaproteobacteria</taxon>
        <taxon>Burkholderiales</taxon>
        <taxon>Comamonadaceae</taxon>
        <taxon>Pseudacidovorax</taxon>
    </lineage>
</organism>
<name>A0A147HBK8_9BURK</name>
<accession>A0A147HBK8</accession>
<keyword evidence="1" id="KW-0472">Membrane</keyword>
<sequence length="165" mass="17000">MSAPEADDDATARSRCAALAALLGAHRAVGAWGVMSSALAASGLLAAAFGLVPPMADAAALFLVAAGLLGLAERYLAFRLRLDEALFHALATGRLAGLPALDDGLAWLGLRPATSTSMSTTAPRSLHERLRGTRALLRRHLATVLLQTLFLTAALAAGFLLHPPA</sequence>
<evidence type="ECO:0000313" key="3">
    <source>
        <dbReference type="Proteomes" id="UP000072741"/>
    </source>
</evidence>
<evidence type="ECO:0000256" key="1">
    <source>
        <dbReference type="SAM" id="Phobius"/>
    </source>
</evidence>
<keyword evidence="1" id="KW-1133">Transmembrane helix</keyword>